<dbReference type="SUPFAM" id="SSF46785">
    <property type="entry name" value="Winged helix' DNA-binding domain"/>
    <property type="match status" value="1"/>
</dbReference>
<gene>
    <name evidence="3" type="ORF">ACFQWG_10970</name>
</gene>
<feature type="compositionally biased region" description="Basic and acidic residues" evidence="1">
    <location>
        <begin position="125"/>
        <end position="144"/>
    </location>
</feature>
<dbReference type="PANTHER" id="PTHR43252">
    <property type="entry name" value="TRANSCRIPTIONAL REGULATOR YQJI"/>
    <property type="match status" value="1"/>
</dbReference>
<sequence>MGVRAEMLELAVLGELDQPTHGYELRRRLSESVGTLRRLSFGSLYPALHRLERGGLITAQTSPDRPGKLLYTITEAGRSHLAEELEHVDSDDDSFGVAMGLMSKASPAARLRLLQDRRARVLERREARRRAGDRGGASPERDPWRFAQRQMEAEAADREITWLDRLIAASQTPQAGPPSSTPPTKRRATRANTPRPGSRRASAAPTQKKDTK</sequence>
<accession>A0ABW2SNK2</accession>
<reference evidence="4" key="1">
    <citation type="journal article" date="2019" name="Int. J. Syst. Evol. Microbiol.">
        <title>The Global Catalogue of Microorganisms (GCM) 10K type strain sequencing project: providing services to taxonomists for standard genome sequencing and annotation.</title>
        <authorList>
            <consortium name="The Broad Institute Genomics Platform"/>
            <consortium name="The Broad Institute Genome Sequencing Center for Infectious Disease"/>
            <person name="Wu L."/>
            <person name="Ma J."/>
        </authorList>
    </citation>
    <scope>NUCLEOTIDE SEQUENCE [LARGE SCALE GENOMIC DNA]</scope>
    <source>
        <strain evidence="4">CCUG 56698</strain>
    </source>
</reference>
<dbReference type="PANTHER" id="PTHR43252:SF6">
    <property type="entry name" value="NEGATIVE TRANSCRIPTION REGULATOR PADR"/>
    <property type="match status" value="1"/>
</dbReference>
<protein>
    <submittedName>
        <fullName evidence="3">PadR family transcriptional regulator</fullName>
    </submittedName>
</protein>
<dbReference type="InterPro" id="IPR036388">
    <property type="entry name" value="WH-like_DNA-bd_sf"/>
</dbReference>
<comment type="caution">
    <text evidence="3">The sequence shown here is derived from an EMBL/GenBank/DDBJ whole genome shotgun (WGS) entry which is preliminary data.</text>
</comment>
<name>A0ABW2SNK2_9ACTO</name>
<feature type="region of interest" description="Disordered" evidence="1">
    <location>
        <begin position="163"/>
        <end position="212"/>
    </location>
</feature>
<keyword evidence="4" id="KW-1185">Reference proteome</keyword>
<evidence type="ECO:0000313" key="3">
    <source>
        <dbReference type="EMBL" id="MFC7581716.1"/>
    </source>
</evidence>
<proteinExistence type="predicted"/>
<evidence type="ECO:0000259" key="2">
    <source>
        <dbReference type="Pfam" id="PF03551"/>
    </source>
</evidence>
<dbReference type="InterPro" id="IPR036390">
    <property type="entry name" value="WH_DNA-bd_sf"/>
</dbReference>
<dbReference type="InterPro" id="IPR005149">
    <property type="entry name" value="Tscrpt_reg_PadR_N"/>
</dbReference>
<evidence type="ECO:0000313" key="4">
    <source>
        <dbReference type="Proteomes" id="UP001596527"/>
    </source>
</evidence>
<organism evidence="3 4">
    <name type="scientific">Schaalia naturae</name>
    <dbReference type="NCBI Taxonomy" id="635203"/>
    <lineage>
        <taxon>Bacteria</taxon>
        <taxon>Bacillati</taxon>
        <taxon>Actinomycetota</taxon>
        <taxon>Actinomycetes</taxon>
        <taxon>Actinomycetales</taxon>
        <taxon>Actinomycetaceae</taxon>
        <taxon>Schaalia</taxon>
    </lineage>
</organism>
<dbReference type="Pfam" id="PF03551">
    <property type="entry name" value="PadR"/>
    <property type="match status" value="1"/>
</dbReference>
<evidence type="ECO:0000256" key="1">
    <source>
        <dbReference type="SAM" id="MobiDB-lite"/>
    </source>
</evidence>
<feature type="domain" description="Transcription regulator PadR N-terminal" evidence="2">
    <location>
        <begin position="10"/>
        <end position="83"/>
    </location>
</feature>
<dbReference type="Proteomes" id="UP001596527">
    <property type="component" value="Unassembled WGS sequence"/>
</dbReference>
<feature type="region of interest" description="Disordered" evidence="1">
    <location>
        <begin position="125"/>
        <end position="145"/>
    </location>
</feature>
<dbReference type="Gene3D" id="1.10.10.10">
    <property type="entry name" value="Winged helix-like DNA-binding domain superfamily/Winged helix DNA-binding domain"/>
    <property type="match status" value="1"/>
</dbReference>
<dbReference type="EMBL" id="JBHTEF010000001">
    <property type="protein sequence ID" value="MFC7581716.1"/>
    <property type="molecule type" value="Genomic_DNA"/>
</dbReference>
<dbReference type="RefSeq" id="WP_380975251.1">
    <property type="nucleotide sequence ID" value="NZ_JBHTEF010000001.1"/>
</dbReference>